<evidence type="ECO:0000256" key="2">
    <source>
        <dbReference type="ARBA" id="ARBA00040895"/>
    </source>
</evidence>
<organism evidence="3 4">
    <name type="scientific">Zygosaccharomyces rouxii</name>
    <dbReference type="NCBI Taxonomy" id="4956"/>
    <lineage>
        <taxon>Eukaryota</taxon>
        <taxon>Fungi</taxon>
        <taxon>Dikarya</taxon>
        <taxon>Ascomycota</taxon>
        <taxon>Saccharomycotina</taxon>
        <taxon>Saccharomycetes</taxon>
        <taxon>Saccharomycetales</taxon>
        <taxon>Saccharomycetaceae</taxon>
        <taxon>Zygosaccharomyces</taxon>
    </lineage>
</organism>
<dbReference type="EMBL" id="BDGX01000026">
    <property type="protein sequence ID" value="GAV50768.1"/>
    <property type="molecule type" value="Genomic_DNA"/>
</dbReference>
<protein>
    <recommendedName>
        <fullName evidence="2">Altered inheritance of mitochondria protein 32</fullName>
    </recommendedName>
</protein>
<reference evidence="3 4" key="1">
    <citation type="submission" date="2016-08" db="EMBL/GenBank/DDBJ databases">
        <title>Draft genome sequence of allopolyploid Zygosaccharomyces rouxii.</title>
        <authorList>
            <person name="Watanabe J."/>
            <person name="Uehara K."/>
            <person name="Mogi Y."/>
            <person name="Tsukioka Y."/>
        </authorList>
    </citation>
    <scope>NUCLEOTIDE SEQUENCE [LARGE SCALE GENOMIC DNA]</scope>
    <source>
        <strain evidence="3 4">NBRC 110957</strain>
    </source>
</reference>
<dbReference type="InterPro" id="IPR036249">
    <property type="entry name" value="Thioredoxin-like_sf"/>
</dbReference>
<dbReference type="Pfam" id="PF06999">
    <property type="entry name" value="Suc_Fer-like"/>
    <property type="match status" value="1"/>
</dbReference>
<dbReference type="SUPFAM" id="SSF52833">
    <property type="entry name" value="Thioredoxin-like"/>
    <property type="match status" value="1"/>
</dbReference>
<comment type="similarity">
    <text evidence="1">Belongs to the AIM32 family.</text>
</comment>
<dbReference type="OMA" id="IPEMKIY"/>
<dbReference type="GO" id="GO:0065003">
    <property type="term" value="P:protein-containing complex assembly"/>
    <property type="evidence" value="ECO:0007669"/>
    <property type="project" value="EnsemblFungi"/>
</dbReference>
<evidence type="ECO:0000256" key="1">
    <source>
        <dbReference type="ARBA" id="ARBA00038208"/>
    </source>
</evidence>
<accession>A0A1Q3A533</accession>
<evidence type="ECO:0000313" key="3">
    <source>
        <dbReference type="EMBL" id="GAV50768.1"/>
    </source>
</evidence>
<dbReference type="AlphaFoldDB" id="A0A1Q3A533"/>
<dbReference type="CDD" id="cd03062">
    <property type="entry name" value="TRX_Fd_Sucrase"/>
    <property type="match status" value="1"/>
</dbReference>
<sequence length="326" mass="37018">MVFHYRSILKYQVFRAYFHRQYEQVRIHTGGSQLLTCDCQNYSSRLNQSLPNEFKLDVDSPLPSKVPSYKKHALVLSLQNKSADELEWMTNWQSKLELNPMWPYSIIGDLKTHLKHTKFGSDVLVNAISIHSGNLSAPSRDPHERAHIFVIPDMKLYKISPQDVVSFAHFLGGGHTRQVADHQLSFADFLKGADNVVNKTELVSEPSNADHAFPHEDCKRDWILVCGHNQRDRRCGILGKELINEISAKGLDKDKNVALISHVGGHKFAGNLILYNYVGTNEKTGENQLDSLWFSRVLPPNLGTLLEHVDAKKIPQEYYRGGTSMN</sequence>
<proteinExistence type="inferred from homology"/>
<comment type="caution">
    <text evidence="3">The sequence shown here is derived from an EMBL/GenBank/DDBJ whole genome shotgun (WGS) entry which is preliminary data.</text>
</comment>
<dbReference type="PANTHER" id="PTHR31902:SF7">
    <property type="entry name" value="ALTERED INHERITANCE OF MITOCHONDRIA PROTEIN 32"/>
    <property type="match status" value="1"/>
</dbReference>
<dbReference type="eggNOG" id="ENOG502QS3W">
    <property type="taxonomic scope" value="Eukaryota"/>
</dbReference>
<dbReference type="InterPro" id="IPR009737">
    <property type="entry name" value="Aim32/Apd1-like"/>
</dbReference>
<evidence type="ECO:0000313" key="4">
    <source>
        <dbReference type="Proteomes" id="UP000187013"/>
    </source>
</evidence>
<dbReference type="GO" id="GO:0005758">
    <property type="term" value="C:mitochondrial intermembrane space"/>
    <property type="evidence" value="ECO:0007669"/>
    <property type="project" value="EnsemblFungi"/>
</dbReference>
<dbReference type="Gene3D" id="3.40.30.10">
    <property type="entry name" value="Glutaredoxin"/>
    <property type="match status" value="1"/>
</dbReference>
<dbReference type="Proteomes" id="UP000187013">
    <property type="component" value="Unassembled WGS sequence"/>
</dbReference>
<dbReference type="GO" id="GO:0005759">
    <property type="term" value="C:mitochondrial matrix"/>
    <property type="evidence" value="ECO:0007669"/>
    <property type="project" value="EnsemblFungi"/>
</dbReference>
<dbReference type="GO" id="GO:0045454">
    <property type="term" value="P:cell redox homeostasis"/>
    <property type="evidence" value="ECO:0007669"/>
    <property type="project" value="EnsemblFungi"/>
</dbReference>
<dbReference type="OrthoDB" id="10253744at2759"/>
<name>A0A1Q3A533_ZYGRO</name>
<gene>
    <name evidence="3" type="ORF">ZYGR_0Z01910</name>
</gene>
<dbReference type="PANTHER" id="PTHR31902">
    <property type="entry name" value="ACTIN PATCHES DISTAL PROTEIN 1"/>
    <property type="match status" value="1"/>
</dbReference>